<keyword evidence="2" id="KW-1133">Transmembrane helix</keyword>
<dbReference type="EMBL" id="JBHSPB010000006">
    <property type="protein sequence ID" value="MFC5720982.1"/>
    <property type="molecule type" value="Genomic_DNA"/>
</dbReference>
<comment type="caution">
    <text evidence="3">The sequence shown here is derived from an EMBL/GenBank/DDBJ whole genome shotgun (WGS) entry which is preliminary data.</text>
</comment>
<evidence type="ECO:0000256" key="1">
    <source>
        <dbReference type="SAM" id="MobiDB-lite"/>
    </source>
</evidence>
<evidence type="ECO:0000313" key="4">
    <source>
        <dbReference type="Proteomes" id="UP001596083"/>
    </source>
</evidence>
<dbReference type="InterPro" id="IPR001387">
    <property type="entry name" value="Cro/C1-type_HTH"/>
</dbReference>
<gene>
    <name evidence="3" type="ORF">ACFP1Z_12470</name>
</gene>
<reference evidence="4" key="1">
    <citation type="journal article" date="2019" name="Int. J. Syst. Evol. Microbiol.">
        <title>The Global Catalogue of Microorganisms (GCM) 10K type strain sequencing project: providing services to taxonomists for standard genome sequencing and annotation.</title>
        <authorList>
            <consortium name="The Broad Institute Genomics Platform"/>
            <consortium name="The Broad Institute Genome Sequencing Center for Infectious Disease"/>
            <person name="Wu L."/>
            <person name="Ma J."/>
        </authorList>
    </citation>
    <scope>NUCLEOTIDE SEQUENCE [LARGE SCALE GENOMIC DNA]</scope>
    <source>
        <strain evidence="4">CGMCC 4.7304</strain>
    </source>
</reference>
<keyword evidence="2" id="KW-0812">Transmembrane</keyword>
<keyword evidence="2" id="KW-0472">Membrane</keyword>
<accession>A0ABW0YZQ1</accession>
<keyword evidence="4" id="KW-1185">Reference proteome</keyword>
<dbReference type="Proteomes" id="UP001596083">
    <property type="component" value="Unassembled WGS sequence"/>
</dbReference>
<evidence type="ECO:0000313" key="3">
    <source>
        <dbReference type="EMBL" id="MFC5720982.1"/>
    </source>
</evidence>
<name>A0ABW0YZQ1_9ACTN</name>
<dbReference type="CDD" id="cd00093">
    <property type="entry name" value="HTH_XRE"/>
    <property type="match status" value="1"/>
</dbReference>
<sequence length="239" mass="26186">MITIDSDIAQQPLPAPAGITTPAEFAEALRLLMARRQLSYRALSEAARRLPPRGGDGPPHSLPRSTTSDILNGRRLPSQEKLETFLAVCGITGEEQQPWTAAWRRLAVPATASPHCRHTRTHLLLRTGATVVASVAATLLALWGAGSLERARTLGPQRLMVISRSWTHTAPDAKDATHLGEVGPGPRWFSCWTHGEWLADRGHFSDIWVRTDNDDGRKGLYISVDFVQHNDVGDLPPCT</sequence>
<proteinExistence type="predicted"/>
<protein>
    <submittedName>
        <fullName evidence="3">Helix-turn-helix domain-containing protein</fullName>
    </submittedName>
</protein>
<evidence type="ECO:0000256" key="2">
    <source>
        <dbReference type="SAM" id="Phobius"/>
    </source>
</evidence>
<dbReference type="RefSeq" id="WP_390316309.1">
    <property type="nucleotide sequence ID" value="NZ_JBHSPB010000006.1"/>
</dbReference>
<feature type="transmembrane region" description="Helical" evidence="2">
    <location>
        <begin position="123"/>
        <end position="143"/>
    </location>
</feature>
<dbReference type="Pfam" id="PF13560">
    <property type="entry name" value="HTH_31"/>
    <property type="match status" value="1"/>
</dbReference>
<feature type="region of interest" description="Disordered" evidence="1">
    <location>
        <begin position="46"/>
        <end position="71"/>
    </location>
</feature>
<organism evidence="3 4">
    <name type="scientific">Streptomyces gamaensis</name>
    <dbReference type="NCBI Taxonomy" id="1763542"/>
    <lineage>
        <taxon>Bacteria</taxon>
        <taxon>Bacillati</taxon>
        <taxon>Actinomycetota</taxon>
        <taxon>Actinomycetes</taxon>
        <taxon>Kitasatosporales</taxon>
        <taxon>Streptomycetaceae</taxon>
        <taxon>Streptomyces</taxon>
    </lineage>
</organism>